<sequence>MREGLFSYGNHIPKIKFISSCGSKMDLYRYYSNTTKNQFIAMCDSIRILHRNRK</sequence>
<organism evidence="1">
    <name type="scientific">Arundo donax</name>
    <name type="common">Giant reed</name>
    <name type="synonym">Donax arundinaceus</name>
    <dbReference type="NCBI Taxonomy" id="35708"/>
    <lineage>
        <taxon>Eukaryota</taxon>
        <taxon>Viridiplantae</taxon>
        <taxon>Streptophyta</taxon>
        <taxon>Embryophyta</taxon>
        <taxon>Tracheophyta</taxon>
        <taxon>Spermatophyta</taxon>
        <taxon>Magnoliopsida</taxon>
        <taxon>Liliopsida</taxon>
        <taxon>Poales</taxon>
        <taxon>Poaceae</taxon>
        <taxon>PACMAD clade</taxon>
        <taxon>Arundinoideae</taxon>
        <taxon>Arundineae</taxon>
        <taxon>Arundo</taxon>
    </lineage>
</organism>
<dbReference type="EMBL" id="GBRH01187725">
    <property type="protein sequence ID" value="JAE10171.1"/>
    <property type="molecule type" value="Transcribed_RNA"/>
</dbReference>
<accession>A0A0A9FJ94</accession>
<reference evidence="1" key="1">
    <citation type="submission" date="2014-09" db="EMBL/GenBank/DDBJ databases">
        <authorList>
            <person name="Magalhaes I.L.F."/>
            <person name="Oliveira U."/>
            <person name="Santos F.R."/>
            <person name="Vidigal T.H.D.A."/>
            <person name="Brescovit A.D."/>
            <person name="Santos A.J."/>
        </authorList>
    </citation>
    <scope>NUCLEOTIDE SEQUENCE</scope>
    <source>
        <tissue evidence="1">Shoot tissue taken approximately 20 cm above the soil surface</tissue>
    </source>
</reference>
<name>A0A0A9FJ94_ARUDO</name>
<reference evidence="1" key="2">
    <citation type="journal article" date="2015" name="Data Brief">
        <title>Shoot transcriptome of the giant reed, Arundo donax.</title>
        <authorList>
            <person name="Barrero R.A."/>
            <person name="Guerrero F.D."/>
            <person name="Moolhuijzen P."/>
            <person name="Goolsby J.A."/>
            <person name="Tidwell J."/>
            <person name="Bellgard S.E."/>
            <person name="Bellgard M.I."/>
        </authorList>
    </citation>
    <scope>NUCLEOTIDE SEQUENCE</scope>
    <source>
        <tissue evidence="1">Shoot tissue taken approximately 20 cm above the soil surface</tissue>
    </source>
</reference>
<evidence type="ECO:0000313" key="1">
    <source>
        <dbReference type="EMBL" id="JAE10171.1"/>
    </source>
</evidence>
<proteinExistence type="predicted"/>
<dbReference type="AlphaFoldDB" id="A0A0A9FJ94"/>
<protein>
    <submittedName>
        <fullName evidence="1">Uncharacterized protein</fullName>
    </submittedName>
</protein>